<feature type="domain" description="Glucan biosynthesis periplasmic MdoG C-terminal" evidence="5">
    <location>
        <begin position="70"/>
        <end position="547"/>
    </location>
</feature>
<dbReference type="Pfam" id="PF04349">
    <property type="entry name" value="MdoG"/>
    <property type="match status" value="1"/>
</dbReference>
<sequence>MPGSENGSELLAALAAVGLRLTRREFIAGAGAGVLGTGVLGATTGKALAQEAGDGSSAAPAEPEPAPPIFGFADVAEIARTRAEKEYSAPSMTLRGPFANLEYDQYRAIRFRPEARPLAGSGSAFAIDLLPPGSVYRQRVAISIVRATGIEDLGFSSDLFEFDPAIFPFPDGIAPSGSGEGMDFSGFRLRSPINSPDVLDEFLVFQGASYFRGIARSMIFGLSARGLAIGTADPRGEEFPVFRHFWIREPEPDARDIVVHALLDSASATGAFEFEIRPGESTVMQTRCRLFPRTEIDQIGIAPLTSMYYFGPARRRGIDDFRDAVHDSAGLQMITGQGTRLWRPLTNPDRVEISAFVDENPKGFGLTQRPLDFGFYQDAEARYDRRPSGWVEPLGGWGPGTVMLVEIPVENEFNDNIVAFWRPRDPLKPSPEGHDFSYRLHWCAAPPDAAPLARVKATRGGRSIHNAAMRDFAVDFVTAPDSNPALRGTLTASTGKVSPVTLTPLPGGQLIRAAFTFEPGDAEAAELQLALEDEAGLRQSETWLYRWTAER</sequence>
<dbReference type="SUPFAM" id="SSF81296">
    <property type="entry name" value="E set domains"/>
    <property type="match status" value="1"/>
</dbReference>
<dbReference type="Gene3D" id="2.60.40.10">
    <property type="entry name" value="Immunoglobulins"/>
    <property type="match status" value="1"/>
</dbReference>
<keyword evidence="4" id="KW-0574">Periplasm</keyword>
<comment type="pathway">
    <text evidence="2">Glycan metabolism; osmoregulated periplasmic glucan (OPG) biosynthesis.</text>
</comment>
<protein>
    <submittedName>
        <fullName evidence="6">Glucan biosynthesis protein G</fullName>
    </submittedName>
</protein>
<organism evidence="6 7">
    <name type="scientific">Thermohalobaculum xanthum</name>
    <dbReference type="NCBI Taxonomy" id="2753746"/>
    <lineage>
        <taxon>Bacteria</taxon>
        <taxon>Pseudomonadati</taxon>
        <taxon>Pseudomonadota</taxon>
        <taxon>Alphaproteobacteria</taxon>
        <taxon>Rhodobacterales</taxon>
        <taxon>Paracoccaceae</taxon>
        <taxon>Thermohalobaculum</taxon>
    </lineage>
</organism>
<dbReference type="EMBL" id="JAEHHL010000001">
    <property type="protein sequence ID" value="MBK0398317.1"/>
    <property type="molecule type" value="Genomic_DNA"/>
</dbReference>
<dbReference type="AlphaFoldDB" id="A0A8J7M5Q6"/>
<dbReference type="InterPro" id="IPR014438">
    <property type="entry name" value="Glucan_biosyn_MdoG/MdoD"/>
</dbReference>
<dbReference type="InterPro" id="IPR011013">
    <property type="entry name" value="Gal_mutarotase_sf_dom"/>
</dbReference>
<dbReference type="GO" id="GO:0030246">
    <property type="term" value="F:carbohydrate binding"/>
    <property type="evidence" value="ECO:0007669"/>
    <property type="project" value="InterPro"/>
</dbReference>
<comment type="subcellular location">
    <subcellularLocation>
        <location evidence="1">Periplasm</location>
    </subcellularLocation>
</comment>
<dbReference type="InterPro" id="IPR006311">
    <property type="entry name" value="TAT_signal"/>
</dbReference>
<dbReference type="Proteomes" id="UP000655420">
    <property type="component" value="Unassembled WGS sequence"/>
</dbReference>
<comment type="caution">
    <text evidence="6">The sequence shown here is derived from an EMBL/GenBank/DDBJ whole genome shotgun (WGS) entry which is preliminary data.</text>
</comment>
<accession>A0A8J7M5Q6</accession>
<dbReference type="GO" id="GO:0003824">
    <property type="term" value="F:catalytic activity"/>
    <property type="evidence" value="ECO:0007669"/>
    <property type="project" value="InterPro"/>
</dbReference>
<dbReference type="GO" id="GO:0030288">
    <property type="term" value="C:outer membrane-bounded periplasmic space"/>
    <property type="evidence" value="ECO:0007669"/>
    <property type="project" value="TreeGrafter"/>
</dbReference>
<dbReference type="GO" id="GO:0051274">
    <property type="term" value="P:beta-glucan biosynthetic process"/>
    <property type="evidence" value="ECO:0007669"/>
    <property type="project" value="TreeGrafter"/>
</dbReference>
<gene>
    <name evidence="6" type="ORF">H0I76_03865</name>
</gene>
<keyword evidence="7" id="KW-1185">Reference proteome</keyword>
<dbReference type="Gene3D" id="2.70.98.10">
    <property type="match status" value="1"/>
</dbReference>
<dbReference type="InterPro" id="IPR007444">
    <property type="entry name" value="Glucan_biosyn_MdoG_C"/>
</dbReference>
<dbReference type="InterPro" id="IPR014718">
    <property type="entry name" value="GH-type_carb-bd"/>
</dbReference>
<evidence type="ECO:0000256" key="4">
    <source>
        <dbReference type="ARBA" id="ARBA00022764"/>
    </source>
</evidence>
<evidence type="ECO:0000256" key="2">
    <source>
        <dbReference type="ARBA" id="ARBA00005001"/>
    </source>
</evidence>
<proteinExistence type="inferred from homology"/>
<dbReference type="PROSITE" id="PS51318">
    <property type="entry name" value="TAT"/>
    <property type="match status" value="1"/>
</dbReference>
<dbReference type="PIRSF" id="PIRSF006281">
    <property type="entry name" value="MdoG"/>
    <property type="match status" value="1"/>
</dbReference>
<dbReference type="SUPFAM" id="SSF74650">
    <property type="entry name" value="Galactose mutarotase-like"/>
    <property type="match status" value="1"/>
</dbReference>
<dbReference type="UniPathway" id="UPA00637"/>
<dbReference type="PANTHER" id="PTHR30504:SF2">
    <property type="entry name" value="GLUCANS BIOSYNTHESIS PROTEIN G"/>
    <property type="match status" value="1"/>
</dbReference>
<evidence type="ECO:0000256" key="1">
    <source>
        <dbReference type="ARBA" id="ARBA00004418"/>
    </source>
</evidence>
<evidence type="ECO:0000313" key="6">
    <source>
        <dbReference type="EMBL" id="MBK0398317.1"/>
    </source>
</evidence>
<evidence type="ECO:0000256" key="3">
    <source>
        <dbReference type="ARBA" id="ARBA00009284"/>
    </source>
</evidence>
<name>A0A8J7M5Q6_9RHOB</name>
<evidence type="ECO:0000259" key="5">
    <source>
        <dbReference type="Pfam" id="PF04349"/>
    </source>
</evidence>
<dbReference type="InterPro" id="IPR013783">
    <property type="entry name" value="Ig-like_fold"/>
</dbReference>
<dbReference type="RefSeq" id="WP_200607274.1">
    <property type="nucleotide sequence ID" value="NZ_JAEHHL010000001.1"/>
</dbReference>
<reference evidence="6" key="1">
    <citation type="submission" date="2020-12" db="EMBL/GenBank/DDBJ databases">
        <title>Bacterial taxonomy.</title>
        <authorList>
            <person name="Pan X."/>
        </authorList>
    </citation>
    <scope>NUCLEOTIDE SEQUENCE</scope>
    <source>
        <strain evidence="6">M0105</strain>
    </source>
</reference>
<comment type="similarity">
    <text evidence="3">Belongs to the OpgD/OpgG family.</text>
</comment>
<dbReference type="InterPro" id="IPR014756">
    <property type="entry name" value="Ig_E-set"/>
</dbReference>
<evidence type="ECO:0000313" key="7">
    <source>
        <dbReference type="Proteomes" id="UP000655420"/>
    </source>
</evidence>
<dbReference type="PANTHER" id="PTHR30504">
    <property type="entry name" value="GLUCANS BIOSYNTHESIS PROTEIN"/>
    <property type="match status" value="1"/>
</dbReference>